<organism evidence="21 22">
    <name type="scientific">Aristolochia fimbriata</name>
    <name type="common">White veined hardy Dutchman's pipe vine</name>
    <dbReference type="NCBI Taxonomy" id="158543"/>
    <lineage>
        <taxon>Eukaryota</taxon>
        <taxon>Viridiplantae</taxon>
        <taxon>Streptophyta</taxon>
        <taxon>Embryophyta</taxon>
        <taxon>Tracheophyta</taxon>
        <taxon>Spermatophyta</taxon>
        <taxon>Magnoliopsida</taxon>
        <taxon>Magnoliidae</taxon>
        <taxon>Piperales</taxon>
        <taxon>Aristolochiaceae</taxon>
        <taxon>Aristolochia</taxon>
    </lineage>
</organism>
<dbReference type="Pfam" id="PF01794">
    <property type="entry name" value="Ferric_reduct"/>
    <property type="match status" value="1"/>
</dbReference>
<dbReference type="CDD" id="cd06186">
    <property type="entry name" value="NOX_Duox_like_FAD_NADP"/>
    <property type="match status" value="1"/>
</dbReference>
<evidence type="ECO:0000313" key="21">
    <source>
        <dbReference type="EMBL" id="KAG9457021.1"/>
    </source>
</evidence>
<keyword evidence="5" id="KW-0813">Transport</keyword>
<keyword evidence="9" id="KW-0479">Metal-binding</keyword>
<dbReference type="InterPro" id="IPR013112">
    <property type="entry name" value="FAD-bd_8"/>
</dbReference>
<protein>
    <recommendedName>
        <fullName evidence="18">ferric-chelate reductase (NADH)</fullName>
        <ecNumber evidence="18">1.16.1.7</ecNumber>
    </recommendedName>
</protein>
<keyword evidence="13" id="KW-0408">Iron</keyword>
<accession>A0AAV7FB13</accession>
<keyword evidence="16 19" id="KW-0472">Membrane</keyword>
<dbReference type="GO" id="GO:0140618">
    <property type="term" value="F:ferric-chelate reductase (NADH) activity"/>
    <property type="evidence" value="ECO:0007669"/>
    <property type="project" value="UniProtKB-EC"/>
</dbReference>
<evidence type="ECO:0000259" key="20">
    <source>
        <dbReference type="PROSITE" id="PS51384"/>
    </source>
</evidence>
<dbReference type="PANTHER" id="PTHR11972">
    <property type="entry name" value="NADPH OXIDASE"/>
    <property type="match status" value="1"/>
</dbReference>
<evidence type="ECO:0000256" key="1">
    <source>
        <dbReference type="ARBA" id="ARBA00001974"/>
    </source>
</evidence>
<dbReference type="PANTHER" id="PTHR11972:SF69">
    <property type="entry name" value="FERRIC REDUCTION OXIDASE 6-RELATED"/>
    <property type="match status" value="1"/>
</dbReference>
<evidence type="ECO:0000256" key="15">
    <source>
        <dbReference type="ARBA" id="ARBA00023065"/>
    </source>
</evidence>
<dbReference type="PRINTS" id="PR00466">
    <property type="entry name" value="GP91PHOX"/>
</dbReference>
<keyword evidence="7" id="KW-0285">Flavoprotein</keyword>
<keyword evidence="10" id="KW-0274">FAD</keyword>
<feature type="transmembrane region" description="Helical" evidence="19">
    <location>
        <begin position="138"/>
        <end position="157"/>
    </location>
</feature>
<keyword evidence="15" id="KW-0406">Ion transport</keyword>
<dbReference type="GO" id="GO:0045492">
    <property type="term" value="P:xylan biosynthetic process"/>
    <property type="evidence" value="ECO:0007669"/>
    <property type="project" value="InterPro"/>
</dbReference>
<dbReference type="InterPro" id="IPR006514">
    <property type="entry name" value="IRX15/GXM/AGM"/>
</dbReference>
<dbReference type="InterPro" id="IPR017927">
    <property type="entry name" value="FAD-bd_FR_type"/>
</dbReference>
<proteinExistence type="inferred from homology"/>
<comment type="caution">
    <text evidence="21">The sequence shown here is derived from an EMBL/GenBank/DDBJ whole genome shotgun (WGS) entry which is preliminary data.</text>
</comment>
<feature type="transmembrane region" description="Helical" evidence="19">
    <location>
        <begin position="33"/>
        <end position="53"/>
    </location>
</feature>
<feature type="transmembrane region" description="Helical" evidence="19">
    <location>
        <begin position="261"/>
        <end position="278"/>
    </location>
</feature>
<dbReference type="InterPro" id="IPR039261">
    <property type="entry name" value="FNR_nucleotide-bd"/>
</dbReference>
<evidence type="ECO:0000256" key="12">
    <source>
        <dbReference type="ARBA" id="ARBA00023002"/>
    </source>
</evidence>
<dbReference type="PROSITE" id="PS51384">
    <property type="entry name" value="FAD_FR"/>
    <property type="match status" value="1"/>
</dbReference>
<dbReference type="EMBL" id="JAINDJ010000002">
    <property type="protein sequence ID" value="KAG9457021.1"/>
    <property type="molecule type" value="Genomic_DNA"/>
</dbReference>
<evidence type="ECO:0000256" key="9">
    <source>
        <dbReference type="ARBA" id="ARBA00022723"/>
    </source>
</evidence>
<dbReference type="SFLD" id="SFLDG01168">
    <property type="entry name" value="Ferric_reductase_subgroup_(FRE"/>
    <property type="match status" value="1"/>
</dbReference>
<reference evidence="21 22" key="1">
    <citation type="submission" date="2021-07" db="EMBL/GenBank/DDBJ databases">
        <title>The Aristolochia fimbriata genome: insights into angiosperm evolution, floral development and chemical biosynthesis.</title>
        <authorList>
            <person name="Jiao Y."/>
        </authorList>
    </citation>
    <scope>NUCLEOTIDE SEQUENCE [LARGE SCALE GENOMIC DNA]</scope>
    <source>
        <strain evidence="21">IBCAS-2021</strain>
        <tissue evidence="21">Leaf</tissue>
    </source>
</reference>
<evidence type="ECO:0000256" key="19">
    <source>
        <dbReference type="SAM" id="Phobius"/>
    </source>
</evidence>
<evidence type="ECO:0000256" key="5">
    <source>
        <dbReference type="ARBA" id="ARBA00022448"/>
    </source>
</evidence>
<dbReference type="InterPro" id="IPR013130">
    <property type="entry name" value="Fe3_Rdtase_TM_dom"/>
</dbReference>
<dbReference type="Pfam" id="PF21729">
    <property type="entry name" value="IRX15_IRX15L_GXM"/>
    <property type="match status" value="1"/>
</dbReference>
<keyword evidence="14" id="KW-0520">NAD</keyword>
<evidence type="ECO:0000256" key="7">
    <source>
        <dbReference type="ARBA" id="ARBA00022630"/>
    </source>
</evidence>
<evidence type="ECO:0000256" key="6">
    <source>
        <dbReference type="ARBA" id="ARBA00022617"/>
    </source>
</evidence>
<evidence type="ECO:0000256" key="2">
    <source>
        <dbReference type="ARBA" id="ARBA00004141"/>
    </source>
</evidence>
<keyword evidence="12" id="KW-0560">Oxidoreductase</keyword>
<comment type="cofactor">
    <cofactor evidence="1">
        <name>FAD</name>
        <dbReference type="ChEBI" id="CHEBI:57692"/>
    </cofactor>
</comment>
<feature type="transmembrane region" description="Helical" evidence="19">
    <location>
        <begin position="298"/>
        <end position="327"/>
    </location>
</feature>
<feature type="transmembrane region" description="Helical" evidence="19">
    <location>
        <begin position="73"/>
        <end position="100"/>
    </location>
</feature>
<keyword evidence="8 19" id="KW-0812">Transmembrane</keyword>
<dbReference type="Pfam" id="PF08030">
    <property type="entry name" value="NAD_binding_6"/>
    <property type="match status" value="1"/>
</dbReference>
<feature type="transmembrane region" description="Helical" evidence="19">
    <location>
        <begin position="220"/>
        <end position="241"/>
    </location>
</feature>
<dbReference type="SFLD" id="SFLDS00052">
    <property type="entry name" value="Ferric_Reductase_Domain"/>
    <property type="match status" value="1"/>
</dbReference>
<dbReference type="SUPFAM" id="SSF52343">
    <property type="entry name" value="Ferredoxin reductase-like, C-terminal NADP-linked domain"/>
    <property type="match status" value="1"/>
</dbReference>
<dbReference type="GO" id="GO:0005886">
    <property type="term" value="C:plasma membrane"/>
    <property type="evidence" value="ECO:0007669"/>
    <property type="project" value="TreeGrafter"/>
</dbReference>
<feature type="transmembrane region" description="Helical" evidence="19">
    <location>
        <begin position="457"/>
        <end position="477"/>
    </location>
</feature>
<evidence type="ECO:0000313" key="22">
    <source>
        <dbReference type="Proteomes" id="UP000825729"/>
    </source>
</evidence>
<gene>
    <name evidence="21" type="ORF">H6P81_001529</name>
</gene>
<evidence type="ECO:0000256" key="14">
    <source>
        <dbReference type="ARBA" id="ARBA00023027"/>
    </source>
</evidence>
<dbReference type="SUPFAM" id="SSF63380">
    <property type="entry name" value="Riboflavin synthase domain-like"/>
    <property type="match status" value="1"/>
</dbReference>
<comment type="subcellular location">
    <subcellularLocation>
        <location evidence="3">Golgi apparatus membrane</location>
        <topology evidence="3">Single-pass membrane protein</topology>
    </subcellularLocation>
    <subcellularLocation>
        <location evidence="2">Membrane</location>
        <topology evidence="2">Multi-pass membrane protein</topology>
    </subcellularLocation>
</comment>
<dbReference type="InterPro" id="IPR013121">
    <property type="entry name" value="Fe_red_NAD-bd_6"/>
</dbReference>
<feature type="domain" description="FAD-binding FR-type" evidence="20">
    <location>
        <begin position="335"/>
        <end position="450"/>
    </location>
</feature>
<evidence type="ECO:0000256" key="8">
    <source>
        <dbReference type="ARBA" id="ARBA00022692"/>
    </source>
</evidence>
<keyword evidence="6" id="KW-0349">Heme</keyword>
<dbReference type="GO" id="GO:0046872">
    <property type="term" value="F:metal ion binding"/>
    <property type="evidence" value="ECO:0007669"/>
    <property type="project" value="UniProtKB-KW"/>
</dbReference>
<dbReference type="GO" id="GO:0000139">
    <property type="term" value="C:Golgi membrane"/>
    <property type="evidence" value="ECO:0007669"/>
    <property type="project" value="UniProtKB-SubCell"/>
</dbReference>
<dbReference type="GO" id="GO:0006811">
    <property type="term" value="P:monoatomic ion transport"/>
    <property type="evidence" value="ECO:0007669"/>
    <property type="project" value="UniProtKB-KW"/>
</dbReference>
<evidence type="ECO:0000256" key="3">
    <source>
        <dbReference type="ARBA" id="ARBA00004194"/>
    </source>
</evidence>
<keyword evidence="22" id="KW-1185">Reference proteome</keyword>
<evidence type="ECO:0000256" key="4">
    <source>
        <dbReference type="ARBA" id="ARBA00006278"/>
    </source>
</evidence>
<dbReference type="InterPro" id="IPR050369">
    <property type="entry name" value="RBOH/FRE"/>
</dbReference>
<evidence type="ECO:0000256" key="10">
    <source>
        <dbReference type="ARBA" id="ARBA00022827"/>
    </source>
</evidence>
<feature type="transmembrane region" description="Helical" evidence="19">
    <location>
        <begin position="792"/>
        <end position="811"/>
    </location>
</feature>
<evidence type="ECO:0000256" key="16">
    <source>
        <dbReference type="ARBA" id="ARBA00023136"/>
    </source>
</evidence>
<name>A0AAV7FB13_ARIFI</name>
<keyword evidence="11 19" id="KW-1133">Transmembrane helix</keyword>
<comment type="similarity">
    <text evidence="4">Belongs to the ferric reductase (FRE) family.</text>
</comment>
<dbReference type="Pfam" id="PF08022">
    <property type="entry name" value="FAD_binding_8"/>
    <property type="match status" value="1"/>
</dbReference>
<feature type="transmembrane region" description="Helical" evidence="19">
    <location>
        <begin position="178"/>
        <end position="200"/>
    </location>
</feature>
<evidence type="ECO:0000256" key="11">
    <source>
        <dbReference type="ARBA" id="ARBA00022989"/>
    </source>
</evidence>
<dbReference type="EC" id="1.16.1.7" evidence="18"/>
<dbReference type="Proteomes" id="UP000825729">
    <property type="component" value="Unassembled WGS sequence"/>
</dbReference>
<dbReference type="FunFam" id="3.40.50.80:FF:000036">
    <property type="entry name" value="Ferric reduction oxidase 6"/>
    <property type="match status" value="1"/>
</dbReference>
<dbReference type="InterPro" id="IPR017938">
    <property type="entry name" value="Riboflavin_synthase-like_b-brl"/>
</dbReference>
<evidence type="ECO:0000256" key="17">
    <source>
        <dbReference type="ARBA" id="ARBA00050970"/>
    </source>
</evidence>
<feature type="transmembrane region" description="Helical" evidence="19">
    <location>
        <begin position="604"/>
        <end position="631"/>
    </location>
</feature>
<feature type="transmembrane region" description="Helical" evidence="19">
    <location>
        <begin position="571"/>
        <end position="592"/>
    </location>
</feature>
<dbReference type="NCBIfam" id="TIGR01627">
    <property type="entry name" value="A_thal_3515"/>
    <property type="match status" value="1"/>
</dbReference>
<dbReference type="AlphaFoldDB" id="A0AAV7FB13"/>
<comment type="catalytic activity">
    <reaction evidence="17">
        <text>2 a Fe(II)-siderophore + NAD(+) + H(+) = 2 a Fe(III)-siderophore + NADH</text>
        <dbReference type="Rhea" id="RHEA:15061"/>
        <dbReference type="Rhea" id="RHEA-COMP:11342"/>
        <dbReference type="Rhea" id="RHEA-COMP:11344"/>
        <dbReference type="ChEBI" id="CHEBI:15378"/>
        <dbReference type="ChEBI" id="CHEBI:29033"/>
        <dbReference type="ChEBI" id="CHEBI:29034"/>
        <dbReference type="ChEBI" id="CHEBI:57540"/>
        <dbReference type="ChEBI" id="CHEBI:57945"/>
        <dbReference type="EC" id="1.16.1.7"/>
    </reaction>
</comment>
<evidence type="ECO:0000256" key="18">
    <source>
        <dbReference type="ARBA" id="ARBA00066905"/>
    </source>
</evidence>
<evidence type="ECO:0000256" key="13">
    <source>
        <dbReference type="ARBA" id="ARBA00023004"/>
    </source>
</evidence>
<dbReference type="Gene3D" id="3.40.50.80">
    <property type="entry name" value="Nucleotide-binding domain of ferredoxin-NADP reductase (FNR) module"/>
    <property type="match status" value="2"/>
</dbReference>
<dbReference type="InterPro" id="IPR000778">
    <property type="entry name" value="Cyt_b245_heavy_chain"/>
</dbReference>
<sequence length="1069" mass="120170">MAELSAEVPLLSSGSTRNASAKQTAISTCFAKWVVKFLMWAIFVSWATLIFFMPSEFVTNLFHKWIAASSGTVFGVSGSILVLFSLPILLVAFLAIIYVAAFPKEYHKQKKFIFASFRLWTFPIVIDGPFGVVSAAELIGILLFAAYVLWAISAYTLRAQELISKLFLSSLEKSCLMLEVMGLRLGSIGLYCIAFLFLPVTRGSMLLRVIDIPFEHAAKYHIWLGHLTMVLFTVHGLCYAISWALQGHLVREMLEWRDIGVANFAGVISLFAGLLMWVTSLKPVRKHYFELFFYTHQLYVVFVVFLALHVGDFIFSIAAGPIFLFLLDRFLRFCQSRATVDVISAKCLPCGTVELVFSKPPNMKYNALSFIFLQVRELSWLQWHPFSVSSSPLDGKRHVSVLIKVLGEWTKKLRDSITNFSEQPQKGLEFGPHTHITASVEGPYGHESAYHLMYENLILVAGGIGISPFLAILRDILHRINEKRPYLPKKVLIIWAVKKSEELSLLSVVDVESICPSYSDKMNLNIQTYVTQESEPPLEDGISIPSKIMGGSSFTVTKGNCMSNLVGTGNIFWSGSYLVISTLGFIIFWGLMEAFYIKPYGITSWWFHGLLFVVCMVSSVLLFGGLVILLWHYWENRNLIFDECIGGDANKDSVLHEEEKVPCSTPQTNIVFPEIRKYGCRPDFKAIFDSVAACWGHVDVGVMVCGPPNLQSSVARECRSQSLKDLQYPYLRCRLAVPISSLQTCSTHIFVADLQYPYLRCRLAVPISSLLDPNSIMGFPHLHMRSKTQNPFNLKVLLLAVFFGFLLLFVLRSSLFSSPSPVSKQPLQKSIEGHSSCPPRSSAPCDKISAPLAQALIHYSTSKITPQQTLGEISVTAKVLEQKSPCNFLVFGLGHDSLMWSSLNFGGRTVFLEEDRAWIEQVTSKFPSLEAYHVEYSTKVRDAEDLMKQGREEECRAVGDVRLSKCPLALKGVPSEIYEVEWDLIMVDAPTGYFKDAPGRMGAIWTAGMVARNRAEGETDVFVHDVDRKVEDRFSMEFWCEGYLREQQGRLRHFTIPSHRGSSTKPFCP</sequence>